<evidence type="ECO:0000313" key="2">
    <source>
        <dbReference type="Proteomes" id="UP000324222"/>
    </source>
</evidence>
<organism evidence="1 2">
    <name type="scientific">Portunus trituberculatus</name>
    <name type="common">Swimming crab</name>
    <name type="synonym">Neptunus trituberculatus</name>
    <dbReference type="NCBI Taxonomy" id="210409"/>
    <lineage>
        <taxon>Eukaryota</taxon>
        <taxon>Metazoa</taxon>
        <taxon>Ecdysozoa</taxon>
        <taxon>Arthropoda</taxon>
        <taxon>Crustacea</taxon>
        <taxon>Multicrustacea</taxon>
        <taxon>Malacostraca</taxon>
        <taxon>Eumalacostraca</taxon>
        <taxon>Eucarida</taxon>
        <taxon>Decapoda</taxon>
        <taxon>Pleocyemata</taxon>
        <taxon>Brachyura</taxon>
        <taxon>Eubrachyura</taxon>
        <taxon>Portunoidea</taxon>
        <taxon>Portunidae</taxon>
        <taxon>Portuninae</taxon>
        <taxon>Portunus</taxon>
    </lineage>
</organism>
<dbReference type="Proteomes" id="UP000324222">
    <property type="component" value="Unassembled WGS sequence"/>
</dbReference>
<keyword evidence="2" id="KW-1185">Reference proteome</keyword>
<dbReference type="EMBL" id="VSRR010009640">
    <property type="protein sequence ID" value="MPC50649.1"/>
    <property type="molecule type" value="Genomic_DNA"/>
</dbReference>
<protein>
    <submittedName>
        <fullName evidence="1">Uncharacterized protein</fullName>
    </submittedName>
</protein>
<evidence type="ECO:0000313" key="1">
    <source>
        <dbReference type="EMBL" id="MPC50649.1"/>
    </source>
</evidence>
<accession>A0A5B7FZG2</accession>
<gene>
    <name evidence="1" type="ORF">E2C01_044477</name>
</gene>
<reference evidence="1 2" key="1">
    <citation type="submission" date="2019-05" db="EMBL/GenBank/DDBJ databases">
        <title>Another draft genome of Portunus trituberculatus and its Hox gene families provides insights of decapod evolution.</title>
        <authorList>
            <person name="Jeong J.-H."/>
            <person name="Song I."/>
            <person name="Kim S."/>
            <person name="Choi T."/>
            <person name="Kim D."/>
            <person name="Ryu S."/>
            <person name="Kim W."/>
        </authorList>
    </citation>
    <scope>NUCLEOTIDE SEQUENCE [LARGE SCALE GENOMIC DNA]</scope>
    <source>
        <tissue evidence="1">Muscle</tissue>
    </source>
</reference>
<name>A0A5B7FZG2_PORTR</name>
<comment type="caution">
    <text evidence="1">The sequence shown here is derived from an EMBL/GenBank/DDBJ whole genome shotgun (WGS) entry which is preliminary data.</text>
</comment>
<proteinExistence type="predicted"/>
<sequence>MNGVTYSPLSSRLRIRYEYKQGEQKAATQDHGAASCRFKRLMGSLGAVRYDPACLTRRLDRDRGLSHLASRSPQVGVAAVALAMHKATALPPCKTKVSSPRCRLPTRRWMSVDLVMIEGPCTRSTPIRPHAALSTSQPTNHFLHRCRTTELRRTSSRDRYKSNGFEATRRVSDVVRPCSAAPQCTEKRNVHVTPVCVCVCVCV</sequence>
<dbReference type="AlphaFoldDB" id="A0A5B7FZG2"/>